<evidence type="ECO:0000313" key="8">
    <source>
        <dbReference type="EMBL" id="KAL2863777.1"/>
    </source>
</evidence>
<feature type="domain" description="Zn(2)-C6 fungal-type" evidence="7">
    <location>
        <begin position="44"/>
        <end position="74"/>
    </location>
</feature>
<dbReference type="PANTHER" id="PTHR37534:SF12">
    <property type="entry name" value="ZN(2)-C6 FUNGAL-TYPE DOMAIN-CONTAINING PROTEIN"/>
    <property type="match status" value="1"/>
</dbReference>
<dbReference type="Pfam" id="PF00172">
    <property type="entry name" value="Zn_clus"/>
    <property type="match status" value="1"/>
</dbReference>
<reference evidence="8 9" key="1">
    <citation type="submission" date="2024-07" db="EMBL/GenBank/DDBJ databases">
        <title>Section-level genome sequencing and comparative genomics of Aspergillus sections Usti and Cavernicolus.</title>
        <authorList>
            <consortium name="Lawrence Berkeley National Laboratory"/>
            <person name="Nybo J.L."/>
            <person name="Vesth T.C."/>
            <person name="Theobald S."/>
            <person name="Frisvad J.C."/>
            <person name="Larsen T.O."/>
            <person name="Kjaerboelling I."/>
            <person name="Rothschild-Mancinelli K."/>
            <person name="Lyhne E.K."/>
            <person name="Kogle M.E."/>
            <person name="Barry K."/>
            <person name="Clum A."/>
            <person name="Na H."/>
            <person name="Ledsgaard L."/>
            <person name="Lin J."/>
            <person name="Lipzen A."/>
            <person name="Kuo A."/>
            <person name="Riley R."/>
            <person name="Mondo S."/>
            <person name="Labutti K."/>
            <person name="Haridas S."/>
            <person name="Pangalinan J."/>
            <person name="Salamov A.A."/>
            <person name="Simmons B.A."/>
            <person name="Magnuson J.K."/>
            <person name="Chen J."/>
            <person name="Drula E."/>
            <person name="Henrissat B."/>
            <person name="Wiebenga A."/>
            <person name="Lubbers R.J."/>
            <person name="Gomes A.C."/>
            <person name="Macurrencykelacurrency M.R."/>
            <person name="Stajich J."/>
            <person name="Grigoriev I.V."/>
            <person name="Mortensen U.H."/>
            <person name="De Vries R.P."/>
            <person name="Baker S.E."/>
            <person name="Andersen M.R."/>
        </authorList>
    </citation>
    <scope>NUCLEOTIDE SEQUENCE [LARGE SCALE GENOMIC DNA]</scope>
    <source>
        <strain evidence="8 9">CBS 449.75</strain>
    </source>
</reference>
<dbReference type="EMBL" id="JBFXLQ010000047">
    <property type="protein sequence ID" value="KAL2863777.1"/>
    <property type="molecule type" value="Genomic_DNA"/>
</dbReference>
<dbReference type="Pfam" id="PF11951">
    <property type="entry name" value="Fungal_trans_2"/>
    <property type="match status" value="1"/>
</dbReference>
<comment type="caution">
    <text evidence="8">The sequence shown here is derived from an EMBL/GenBank/DDBJ whole genome shotgun (WGS) entry which is preliminary data.</text>
</comment>
<dbReference type="Gene3D" id="4.10.240.10">
    <property type="entry name" value="Zn(2)-C6 fungal-type DNA-binding domain"/>
    <property type="match status" value="1"/>
</dbReference>
<evidence type="ECO:0000259" key="7">
    <source>
        <dbReference type="PROSITE" id="PS50048"/>
    </source>
</evidence>
<dbReference type="InterPro" id="IPR021858">
    <property type="entry name" value="Fun_TF"/>
</dbReference>
<feature type="compositionally biased region" description="Low complexity" evidence="6">
    <location>
        <begin position="7"/>
        <end position="17"/>
    </location>
</feature>
<dbReference type="PROSITE" id="PS00463">
    <property type="entry name" value="ZN2_CY6_FUNGAL_1"/>
    <property type="match status" value="1"/>
</dbReference>
<evidence type="ECO:0000256" key="4">
    <source>
        <dbReference type="ARBA" id="ARBA00023163"/>
    </source>
</evidence>
<dbReference type="RefSeq" id="XP_070882756.1">
    <property type="nucleotide sequence ID" value="XM_071033642.1"/>
</dbReference>
<dbReference type="InterPro" id="IPR036864">
    <property type="entry name" value="Zn2-C6_fun-type_DNA-bd_sf"/>
</dbReference>
<dbReference type="SMART" id="SM00066">
    <property type="entry name" value="GAL4"/>
    <property type="match status" value="1"/>
</dbReference>
<keyword evidence="3" id="KW-0238">DNA-binding</keyword>
<keyword evidence="5" id="KW-0539">Nucleus</keyword>
<evidence type="ECO:0000256" key="3">
    <source>
        <dbReference type="ARBA" id="ARBA00023125"/>
    </source>
</evidence>
<dbReference type="Proteomes" id="UP001610432">
    <property type="component" value="Unassembled WGS sequence"/>
</dbReference>
<dbReference type="InterPro" id="IPR001138">
    <property type="entry name" value="Zn2Cys6_DnaBD"/>
</dbReference>
<dbReference type="SUPFAM" id="SSF57701">
    <property type="entry name" value="Zn2/Cys6 DNA-binding domain"/>
    <property type="match status" value="1"/>
</dbReference>
<dbReference type="PROSITE" id="PS50048">
    <property type="entry name" value="ZN2_CY6_FUNGAL_2"/>
    <property type="match status" value="1"/>
</dbReference>
<organism evidence="8 9">
    <name type="scientific">Aspergillus lucknowensis</name>
    <dbReference type="NCBI Taxonomy" id="176173"/>
    <lineage>
        <taxon>Eukaryota</taxon>
        <taxon>Fungi</taxon>
        <taxon>Dikarya</taxon>
        <taxon>Ascomycota</taxon>
        <taxon>Pezizomycotina</taxon>
        <taxon>Eurotiomycetes</taxon>
        <taxon>Eurotiomycetidae</taxon>
        <taxon>Eurotiales</taxon>
        <taxon>Aspergillaceae</taxon>
        <taxon>Aspergillus</taxon>
        <taxon>Aspergillus subgen. Nidulantes</taxon>
    </lineage>
</organism>
<feature type="region of interest" description="Disordered" evidence="6">
    <location>
        <begin position="117"/>
        <end position="141"/>
    </location>
</feature>
<proteinExistence type="predicted"/>
<name>A0ABR4LHB7_9EURO</name>
<keyword evidence="2" id="KW-0805">Transcription regulation</keyword>
<evidence type="ECO:0000256" key="2">
    <source>
        <dbReference type="ARBA" id="ARBA00023015"/>
    </source>
</evidence>
<dbReference type="GeneID" id="98148714"/>
<dbReference type="CDD" id="cd00067">
    <property type="entry name" value="GAL4"/>
    <property type="match status" value="1"/>
</dbReference>
<evidence type="ECO:0000313" key="9">
    <source>
        <dbReference type="Proteomes" id="UP001610432"/>
    </source>
</evidence>
<evidence type="ECO:0000256" key="5">
    <source>
        <dbReference type="ARBA" id="ARBA00023242"/>
    </source>
</evidence>
<accession>A0ABR4LHB7</accession>
<dbReference type="PANTHER" id="PTHR37534">
    <property type="entry name" value="TRANSCRIPTIONAL ACTIVATOR PROTEIN UGA3"/>
    <property type="match status" value="1"/>
</dbReference>
<comment type="subcellular location">
    <subcellularLocation>
        <location evidence="1">Nucleus</location>
    </subcellularLocation>
</comment>
<gene>
    <name evidence="8" type="ORF">BJX67DRAFT_384308</name>
</gene>
<feature type="region of interest" description="Disordered" evidence="6">
    <location>
        <begin position="1"/>
        <end position="31"/>
    </location>
</feature>
<sequence length="701" mass="77714">MSTLAGPSSQSRPLRPSQTREDPSAASRDPAHMVTKTYRRSRNGCYTCRLRRKKCDETHPTCAACSSLGVSCEYRKPSWWISTQARTLQKEKIKQKVRETKVMQKEVALQEYIKHAVPSARPREPPVSEPQPEPTTAFEPSVPYLPTPTVNTTAAANADAAAPLLTDSYNFGAGVGNGTFVPPTPSLPDPSFFMYDMSTPLLPTPASSSIASSATMATATTTATTTPALQSGEWYQGFTDPPPRTTSVLELGSSEFPDRPLSFYLEANMSANDRERSLLYHFVDNVLRLVFPILDLHKQGPSRAREILRSLDSNKSYYHCCLSVSAIHLKTVKKHRGKRVERDIMRHRYAAVGELCKALNADNGHETILDATLAMIFFHCSVGSPEDDGLPDIPWNEHFTAVTNLVNKLGLAEANPFTIPPFSVSLSSWIDILGSTMLGKSPEFAHTYRVKHLNGISAGLRELMGCDDRIMYLISEIACLDSLKEEGRIDDYTIIHHVTALAAQLDHAEKSVIDPTLKDPMSTTGIIQGDQLTKNMTAIFRVAARIYLYSLMPGFHHDDQSTLNLVDKVADLLQYIPSGPAGFDRPLVWPMLITGAFSTPTSNFRATLDRRIKAMGDCNDFGSFGRMYTVLQEVWKLSDDTSSSSVYSDPALLSSSSTSAFGFDRMSFPSQTVETIGRPIKKQPIHWRGVMKAREWRYLLL</sequence>
<evidence type="ECO:0000256" key="1">
    <source>
        <dbReference type="ARBA" id="ARBA00004123"/>
    </source>
</evidence>
<evidence type="ECO:0000256" key="6">
    <source>
        <dbReference type="SAM" id="MobiDB-lite"/>
    </source>
</evidence>
<keyword evidence="4" id="KW-0804">Transcription</keyword>
<protein>
    <submittedName>
        <fullName evidence="8">Fungal-specific transcription factor domain-containing protein</fullName>
    </submittedName>
</protein>
<keyword evidence="9" id="KW-1185">Reference proteome</keyword>